<feature type="signal peptide" evidence="2">
    <location>
        <begin position="1"/>
        <end position="22"/>
    </location>
</feature>
<sequence>MSQIIIAATSVAMFSPIFSASATPRFSTTIAQTPVNSTTQQLLADELSSNESDLPESVKDAVLEDISSRTGSQASTLRVIKAQQQTWSDGCLGLKAEDNCSQAVVPGWHIVVSNAQEVWVYRTDESGSVAKLDEESTQSLTALIARRETTTRQISRTRIQRNVVAQRNTQVSATSTVVKAKKTGFSLAILQPSGEFSEVIARVSLKSKRHNNFLKERFLGDYKYKVKRKAKFVKGIKAGDRVVVRLYDTQNRFIGYSEFECLQAFSSVNLILSANPSEYQVVRTVYGVDADEDGTIDSSTSSYDYFTQVSDQRVTFLSSSQTVNVSQFETEGFSSVTTNSIYPTSFSSGKFALVRQTISSFSYNLAEALKAEPGRLVELNEVSDDDSSIYDIGQMMMSYRAIGVAQGIQVKFSDVSSNHWASDFISELAALQVIQGFPDGNFRPDEQVTRAQFAAMISQAFEKANIRQTVSFRDVSANYWAYSAIRKAYSTGFLGISGNKFNPTQALSRLEVLLSLARGLNYTFSGSTESILAAYSDAATIRSDVRNAIAALTERGIVVNYPNVQTLNADKVATRAEVAALIYKALVSTGEAVEINSQYAVEQTQQQAELEESSTTETGKLRRHCNQGIGNGSEGCDPGNSRPHGGSNDEGGRTPGRR</sequence>
<feature type="domain" description="SLH" evidence="3">
    <location>
        <begin position="532"/>
        <end position="596"/>
    </location>
</feature>
<keyword evidence="2" id="KW-0732">Signal</keyword>
<feature type="domain" description="SLH" evidence="3">
    <location>
        <begin position="408"/>
        <end position="471"/>
    </location>
</feature>
<reference evidence="5" key="1">
    <citation type="submission" date="2015-07" db="EMBL/GenBank/DDBJ databases">
        <title>Genome Of Nitrogen-Fixing Cyanobacterium Nostoc piscinale CENA21 From Solimoes/Amazon River Floodplain Sediments And Comparative Genomics To Uncover Biosynthetic Natural Products Potential.</title>
        <authorList>
            <person name="Leao T.F."/>
            <person name="Leao P.N."/>
            <person name="Guimaraes P.I."/>
            <person name="de Melo A.G.C."/>
            <person name="Ramos R.T.J."/>
            <person name="Silva A."/>
            <person name="Fiore M.F."/>
            <person name="Schneider M.P.C."/>
        </authorList>
    </citation>
    <scope>NUCLEOTIDE SEQUENCE [LARGE SCALE GENOMIC DNA]</scope>
    <source>
        <strain evidence="5">CENA21</strain>
    </source>
</reference>
<dbReference type="PANTHER" id="PTHR43308:SF5">
    <property type="entry name" value="S-LAYER PROTEIN _ PEPTIDOGLYCAN ENDO-BETA-N-ACETYLGLUCOSAMINIDASE"/>
    <property type="match status" value="1"/>
</dbReference>
<dbReference type="KEGG" id="npz:ACX27_01525"/>
<dbReference type="InterPro" id="IPR001119">
    <property type="entry name" value="SLH_dom"/>
</dbReference>
<evidence type="ECO:0000256" key="1">
    <source>
        <dbReference type="SAM" id="MobiDB-lite"/>
    </source>
</evidence>
<accession>A0A0M5TII0</accession>
<dbReference type="InterPro" id="IPR051465">
    <property type="entry name" value="Cell_Envelope_Struct_Comp"/>
</dbReference>
<evidence type="ECO:0000313" key="4">
    <source>
        <dbReference type="EMBL" id="ALF51825.1"/>
    </source>
</evidence>
<keyword evidence="5" id="KW-1185">Reference proteome</keyword>
<evidence type="ECO:0000313" key="5">
    <source>
        <dbReference type="Proteomes" id="UP000062645"/>
    </source>
</evidence>
<organism evidence="4 5">
    <name type="scientific">Nostoc piscinale CENA21</name>
    <dbReference type="NCBI Taxonomy" id="224013"/>
    <lineage>
        <taxon>Bacteria</taxon>
        <taxon>Bacillati</taxon>
        <taxon>Cyanobacteriota</taxon>
        <taxon>Cyanophyceae</taxon>
        <taxon>Nostocales</taxon>
        <taxon>Nostocaceae</taxon>
        <taxon>Nostoc</taxon>
    </lineage>
</organism>
<feature type="domain" description="SLH" evidence="3">
    <location>
        <begin position="472"/>
        <end position="530"/>
    </location>
</feature>
<dbReference type="Proteomes" id="UP000062645">
    <property type="component" value="Chromosome"/>
</dbReference>
<dbReference type="Pfam" id="PF00395">
    <property type="entry name" value="SLH"/>
    <property type="match status" value="2"/>
</dbReference>
<reference evidence="4 5" key="2">
    <citation type="journal article" date="2016" name="Genome Announc.">
        <title>Draft Genome Sequence of the N2-Fixing Cyanobacterium Nostoc piscinale CENA21, Isolated from the Brazilian Amazon Floodplain.</title>
        <authorList>
            <person name="Leao T."/>
            <person name="Guimaraes P.I."/>
            <person name="de Melo A.G."/>
            <person name="Ramos R.T."/>
            <person name="Leao P.N."/>
            <person name="Silva A."/>
            <person name="Fiore M.F."/>
            <person name="Schneider M.P."/>
        </authorList>
    </citation>
    <scope>NUCLEOTIDE SEQUENCE [LARGE SCALE GENOMIC DNA]</scope>
    <source>
        <strain evidence="4 5">CENA21</strain>
    </source>
</reference>
<name>A0A0M5TII0_9NOSO</name>
<protein>
    <submittedName>
        <fullName evidence="4">S-layer protein</fullName>
    </submittedName>
</protein>
<evidence type="ECO:0000259" key="3">
    <source>
        <dbReference type="PROSITE" id="PS51272"/>
    </source>
</evidence>
<evidence type="ECO:0000256" key="2">
    <source>
        <dbReference type="SAM" id="SignalP"/>
    </source>
</evidence>
<dbReference type="AlphaFoldDB" id="A0A0M5TII0"/>
<dbReference type="PANTHER" id="PTHR43308">
    <property type="entry name" value="OUTER MEMBRANE PROTEIN ALPHA-RELATED"/>
    <property type="match status" value="1"/>
</dbReference>
<proteinExistence type="predicted"/>
<dbReference type="EMBL" id="CP012036">
    <property type="protein sequence ID" value="ALF51825.1"/>
    <property type="molecule type" value="Genomic_DNA"/>
</dbReference>
<dbReference type="PROSITE" id="PS51272">
    <property type="entry name" value="SLH"/>
    <property type="match status" value="3"/>
</dbReference>
<dbReference type="STRING" id="224013.ACX27_01525"/>
<feature type="region of interest" description="Disordered" evidence="1">
    <location>
        <begin position="605"/>
        <end position="658"/>
    </location>
</feature>
<feature type="chain" id="PRO_5005806122" evidence="2">
    <location>
        <begin position="23"/>
        <end position="658"/>
    </location>
</feature>
<gene>
    <name evidence="4" type="ORF">ACX27_01525</name>
</gene>
<dbReference type="PATRIC" id="fig|224013.5.peg.368"/>